<proteinExistence type="predicted"/>
<evidence type="ECO:0000313" key="2">
    <source>
        <dbReference type="Proteomes" id="UP000001176"/>
    </source>
</evidence>
<keyword evidence="2" id="KW-1185">Reference proteome</keyword>
<reference evidence="1 2" key="1">
    <citation type="journal article" date="2009" name="BMC Genomics">
        <title>Complete genome sequence of the sugarcane nitrogen-fixing endophyte Gluconacetobacter diazotrophicus Pal5.</title>
        <authorList>
            <person name="Bertalan M."/>
            <person name="Albano R."/>
            <person name="Padua V."/>
            <person name="Rouws L."/>
            <person name="Rojas C."/>
            <person name="Hemerly A."/>
            <person name="Teixeira K."/>
            <person name="Schwab S."/>
            <person name="Araujo J."/>
            <person name="Oliveira A."/>
            <person name="Franca L."/>
            <person name="Magalhaes V."/>
            <person name="Alqueres S."/>
            <person name="Cardoso A."/>
            <person name="Almeida W."/>
            <person name="Loureiro M.M."/>
            <person name="Nogueira E."/>
            <person name="Cidade D."/>
            <person name="Oliveira D."/>
            <person name="Simao T."/>
            <person name="Macedo J."/>
            <person name="Valadao A."/>
            <person name="Dreschsel M."/>
            <person name="Freitas F."/>
            <person name="Vidal M."/>
            <person name="Guedes H."/>
            <person name="Rodrigues E."/>
            <person name="Meneses C."/>
            <person name="Brioso P."/>
            <person name="Pozzer L."/>
            <person name="Figueiredo D."/>
            <person name="Montano H."/>
            <person name="Junior J."/>
            <person name="Filho G."/>
            <person name="Flores V."/>
            <person name="Ferreira B."/>
            <person name="Branco A."/>
            <person name="Gonzalez P."/>
            <person name="Guillobel H."/>
            <person name="Lemos M."/>
            <person name="Seibel L."/>
            <person name="Macedo J."/>
            <person name="Alves-Ferreira M."/>
            <person name="Sachetto-Martins G."/>
            <person name="Coelho A."/>
            <person name="Santos E."/>
            <person name="Amaral G."/>
            <person name="Neves A."/>
            <person name="Pacheco A.B."/>
            <person name="Carvalho D."/>
            <person name="Lery L."/>
            <person name="Bisch P."/>
            <person name="Rossle S.C."/>
            <person name="Urmenyi T."/>
            <person name="Kruger W.V."/>
            <person name="Martins O."/>
            <person name="Baldani J.I."/>
            <person name="Ferreira P.C."/>
        </authorList>
    </citation>
    <scope>NUCLEOTIDE SEQUENCE [LARGE SCALE GENOMIC DNA]</scope>
    <source>
        <strain evidence="2">ATCC 49037 / DSM 5601 / CCUG 37298 / CIP 103539 / LMG 7603 / PAl5</strain>
    </source>
</reference>
<dbReference type="RefSeq" id="WP_012224137.1">
    <property type="nucleotide sequence ID" value="NC_010125.1"/>
</dbReference>
<dbReference type="Proteomes" id="UP000001176">
    <property type="component" value="Chromosome"/>
</dbReference>
<evidence type="ECO:0000313" key="1">
    <source>
        <dbReference type="EMBL" id="CAP55031.1"/>
    </source>
</evidence>
<organism evidence="1 2">
    <name type="scientific">Gluconacetobacter diazotrophicus (strain ATCC 49037 / DSM 5601 / CCUG 37298 / CIP 103539 / LMG 7603 / PAl5)</name>
    <dbReference type="NCBI Taxonomy" id="272568"/>
    <lineage>
        <taxon>Bacteria</taxon>
        <taxon>Pseudomonadati</taxon>
        <taxon>Pseudomonadota</taxon>
        <taxon>Alphaproteobacteria</taxon>
        <taxon>Acetobacterales</taxon>
        <taxon>Acetobacteraceae</taxon>
        <taxon>Gluconacetobacter</taxon>
    </lineage>
</organism>
<protein>
    <submittedName>
        <fullName evidence="1">Uncharacterized protein</fullName>
    </submittedName>
</protein>
<accession>A9HD15</accession>
<sequence length="333" mass="36895">MNEVTKTVFGDKLFSDPVALISCLSFEERSLAVAKSLINIGLTRWLCIINEDIETDISSIHREALRIAERAGVTIEFLKASKRNPLLLADAMIQLAGNAQLTESEQWVADITTMTHEMLLIILAAADEIVTQWKDLSLVYNVAAQYSGDDEPGKKWISQGIHDVRTVIGYPGNWSPGKHTVLVALPGFDSERMQRMVEEIEPEQLIVGIACPVGDHHAWSATKNREIARQLLMTRKGSTFDYPALEPFGMIDALIRVLRDIKCNVLLAPLNSKISTAALGVLARNRPEWQICYAPAFIYNLNYATPSNTFLTCSLKALTDYARSALAMSDSKG</sequence>
<name>A9HD15_GLUDA</name>
<dbReference type="OrthoDB" id="794804at2"/>
<dbReference type="KEGG" id="gdi:GDI1088"/>
<dbReference type="EMBL" id="AM889285">
    <property type="protein sequence ID" value="CAP55031.1"/>
    <property type="molecule type" value="Genomic_DNA"/>
</dbReference>
<gene>
    <name evidence="1" type="ordered locus">GDI1088</name>
</gene>
<dbReference type="AlphaFoldDB" id="A9HD15"/>